<gene>
    <name evidence="2" type="ORF">EVAR_41961_1</name>
</gene>
<dbReference type="EMBL" id="BGZK01000628">
    <property type="protein sequence ID" value="GBP53553.1"/>
    <property type="molecule type" value="Genomic_DNA"/>
</dbReference>
<sequence length="115" mass="12416">MAKVEKEKALNTGRRVPHDKLGRRAAGGGRRAAGGASGWPTPILYRILDGKKNVSQKLLERNKISDGKGNEAPGLAIAERNATAEAVSSRQFSMIVWNLTDQAVRFDVTTELTTA</sequence>
<protein>
    <submittedName>
        <fullName evidence="2">Uncharacterized protein</fullName>
    </submittedName>
</protein>
<evidence type="ECO:0000313" key="2">
    <source>
        <dbReference type="EMBL" id="GBP53553.1"/>
    </source>
</evidence>
<feature type="region of interest" description="Disordered" evidence="1">
    <location>
        <begin position="1"/>
        <end position="39"/>
    </location>
</feature>
<name>A0A4C1WRG4_EUMVA</name>
<proteinExistence type="predicted"/>
<evidence type="ECO:0000256" key="1">
    <source>
        <dbReference type="SAM" id="MobiDB-lite"/>
    </source>
</evidence>
<comment type="caution">
    <text evidence="2">The sequence shown here is derived from an EMBL/GenBank/DDBJ whole genome shotgun (WGS) entry which is preliminary data.</text>
</comment>
<evidence type="ECO:0000313" key="3">
    <source>
        <dbReference type="Proteomes" id="UP000299102"/>
    </source>
</evidence>
<organism evidence="2 3">
    <name type="scientific">Eumeta variegata</name>
    <name type="common">Bagworm moth</name>
    <name type="synonym">Eumeta japonica</name>
    <dbReference type="NCBI Taxonomy" id="151549"/>
    <lineage>
        <taxon>Eukaryota</taxon>
        <taxon>Metazoa</taxon>
        <taxon>Ecdysozoa</taxon>
        <taxon>Arthropoda</taxon>
        <taxon>Hexapoda</taxon>
        <taxon>Insecta</taxon>
        <taxon>Pterygota</taxon>
        <taxon>Neoptera</taxon>
        <taxon>Endopterygota</taxon>
        <taxon>Lepidoptera</taxon>
        <taxon>Glossata</taxon>
        <taxon>Ditrysia</taxon>
        <taxon>Tineoidea</taxon>
        <taxon>Psychidae</taxon>
        <taxon>Oiketicinae</taxon>
        <taxon>Eumeta</taxon>
    </lineage>
</organism>
<accession>A0A4C1WRG4</accession>
<feature type="compositionally biased region" description="Gly residues" evidence="1">
    <location>
        <begin position="25"/>
        <end position="37"/>
    </location>
</feature>
<reference evidence="2 3" key="1">
    <citation type="journal article" date="2019" name="Commun. Biol.">
        <title>The bagworm genome reveals a unique fibroin gene that provides high tensile strength.</title>
        <authorList>
            <person name="Kono N."/>
            <person name="Nakamura H."/>
            <person name="Ohtoshi R."/>
            <person name="Tomita M."/>
            <person name="Numata K."/>
            <person name="Arakawa K."/>
        </authorList>
    </citation>
    <scope>NUCLEOTIDE SEQUENCE [LARGE SCALE GENOMIC DNA]</scope>
</reference>
<keyword evidence="3" id="KW-1185">Reference proteome</keyword>
<dbReference type="AlphaFoldDB" id="A0A4C1WRG4"/>
<dbReference type="Proteomes" id="UP000299102">
    <property type="component" value="Unassembled WGS sequence"/>
</dbReference>